<sequence>MAMNDVMVCKIFTFDSSHQLLHHKGKCANVHGHTYKLEVRLKGQTNKEPLSSDEGFVIDFADMKSVIKKELLADLDHAFLAQGNEPVVKQLLDSGSKVYELGFRTTVENLAIFICWKLKKLELPVYSVRLWETPTGWAEVLAHEIPEEGPAFF</sequence>
<evidence type="ECO:0000256" key="3">
    <source>
        <dbReference type="ARBA" id="ARBA00008900"/>
    </source>
</evidence>
<comment type="similarity">
    <text evidence="3">Belongs to the PTPS family. QueD subfamily.</text>
</comment>
<evidence type="ECO:0000256" key="9">
    <source>
        <dbReference type="ARBA" id="ARBA00031449"/>
    </source>
</evidence>
<dbReference type="InterPro" id="IPR038418">
    <property type="entry name" value="6-PTP_synth/QueD_sf"/>
</dbReference>
<evidence type="ECO:0000256" key="5">
    <source>
        <dbReference type="ARBA" id="ARBA00018141"/>
    </source>
</evidence>
<dbReference type="SUPFAM" id="SSF55620">
    <property type="entry name" value="Tetrahydrobiopterin biosynthesis enzymes-like"/>
    <property type="match status" value="1"/>
</dbReference>
<dbReference type="InterPro" id="IPR007115">
    <property type="entry name" value="6-PTP_synth/QueD"/>
</dbReference>
<protein>
    <recommendedName>
        <fullName evidence="5">6-carboxy-5,6,7,8-tetrahydropterin synthase</fullName>
        <ecNumber evidence="4">4.1.2.50</ecNumber>
    </recommendedName>
    <alternativeName>
        <fullName evidence="9">Queuosine biosynthesis protein QueD</fullName>
    </alternativeName>
</protein>
<dbReference type="RefSeq" id="WP_271340380.1">
    <property type="nucleotide sequence ID" value="NZ_JAQKAB010000004.1"/>
</dbReference>
<dbReference type="PANTHER" id="PTHR12589">
    <property type="entry name" value="PYRUVOYL TETRAHYDROBIOPTERIN SYNTHASE"/>
    <property type="match status" value="1"/>
</dbReference>
<comment type="caution">
    <text evidence="11">The sequence shown here is derived from an EMBL/GenBank/DDBJ whole genome shotgun (WGS) entry which is preliminary data.</text>
</comment>
<dbReference type="Proteomes" id="UP001211894">
    <property type="component" value="Unassembled WGS sequence"/>
</dbReference>
<dbReference type="EMBL" id="JAQKAB010000004">
    <property type="protein sequence ID" value="MDA7026525.1"/>
    <property type="molecule type" value="Genomic_DNA"/>
</dbReference>
<dbReference type="PIRSF" id="PIRSF006113">
    <property type="entry name" value="PTP_synth"/>
    <property type="match status" value="1"/>
</dbReference>
<comment type="catalytic activity">
    <reaction evidence="10">
        <text>7,8-dihydroneopterin 3'-triphosphate + H2O = 6-carboxy-5,6,7,8-tetrahydropterin + triphosphate + acetaldehyde + 2 H(+)</text>
        <dbReference type="Rhea" id="RHEA:27966"/>
        <dbReference type="ChEBI" id="CHEBI:15343"/>
        <dbReference type="ChEBI" id="CHEBI:15377"/>
        <dbReference type="ChEBI" id="CHEBI:15378"/>
        <dbReference type="ChEBI" id="CHEBI:18036"/>
        <dbReference type="ChEBI" id="CHEBI:58462"/>
        <dbReference type="ChEBI" id="CHEBI:61032"/>
        <dbReference type="EC" id="4.1.2.50"/>
    </reaction>
</comment>
<evidence type="ECO:0000256" key="4">
    <source>
        <dbReference type="ARBA" id="ARBA00012982"/>
    </source>
</evidence>
<keyword evidence="8" id="KW-0456">Lyase</keyword>
<evidence type="ECO:0000256" key="8">
    <source>
        <dbReference type="ARBA" id="ARBA00023239"/>
    </source>
</evidence>
<dbReference type="Gene3D" id="3.30.479.10">
    <property type="entry name" value="6-pyruvoyl tetrahydropterin synthase/QueD"/>
    <property type="match status" value="1"/>
</dbReference>
<evidence type="ECO:0000313" key="11">
    <source>
        <dbReference type="EMBL" id="MDA7026525.1"/>
    </source>
</evidence>
<evidence type="ECO:0000256" key="6">
    <source>
        <dbReference type="ARBA" id="ARBA00022723"/>
    </source>
</evidence>
<keyword evidence="12" id="KW-1185">Reference proteome</keyword>
<gene>
    <name evidence="11" type="ORF">PJ311_07830</name>
</gene>
<comment type="cofactor">
    <cofactor evidence="1">
        <name>Zn(2+)</name>
        <dbReference type="ChEBI" id="CHEBI:29105"/>
    </cofactor>
</comment>
<keyword evidence="6" id="KW-0479">Metal-binding</keyword>
<evidence type="ECO:0000256" key="7">
    <source>
        <dbReference type="ARBA" id="ARBA00022833"/>
    </source>
</evidence>
<proteinExistence type="inferred from homology"/>
<keyword evidence="7" id="KW-0862">Zinc</keyword>
<reference evidence="11 12" key="1">
    <citation type="submission" date="2023-01" db="EMBL/GenBank/DDBJ databases">
        <title>Bacillus changyiensis sp. nov., isolated from a coastal deposit.</title>
        <authorList>
            <person name="Xiao G."/>
            <person name="Lai Q."/>
            <person name="Hu Z."/>
            <person name="Shao Z."/>
        </authorList>
    </citation>
    <scope>NUCLEOTIDE SEQUENCE [LARGE SCALE GENOMIC DNA]</scope>
    <source>
        <strain evidence="11 12">CLL-7-23</strain>
    </source>
</reference>
<evidence type="ECO:0000313" key="12">
    <source>
        <dbReference type="Proteomes" id="UP001211894"/>
    </source>
</evidence>
<accession>A0ABT4X2K0</accession>
<dbReference type="EC" id="4.1.2.50" evidence="4"/>
<organism evidence="11 12">
    <name type="scientific">Bacillus changyiensis</name>
    <dbReference type="NCBI Taxonomy" id="3004103"/>
    <lineage>
        <taxon>Bacteria</taxon>
        <taxon>Bacillati</taxon>
        <taxon>Bacillota</taxon>
        <taxon>Bacilli</taxon>
        <taxon>Bacillales</taxon>
        <taxon>Bacillaceae</taxon>
        <taxon>Bacillus</taxon>
    </lineage>
</organism>
<evidence type="ECO:0000256" key="2">
    <source>
        <dbReference type="ARBA" id="ARBA00005061"/>
    </source>
</evidence>
<dbReference type="Pfam" id="PF01242">
    <property type="entry name" value="PTPS"/>
    <property type="match status" value="1"/>
</dbReference>
<evidence type="ECO:0000256" key="1">
    <source>
        <dbReference type="ARBA" id="ARBA00001947"/>
    </source>
</evidence>
<comment type="pathway">
    <text evidence="2">Purine metabolism; 7-cyano-7-deazaguanine biosynthesis.</text>
</comment>
<dbReference type="PANTHER" id="PTHR12589:SF7">
    <property type="entry name" value="6-PYRUVOYL TETRAHYDROBIOPTERIN SYNTHASE"/>
    <property type="match status" value="1"/>
</dbReference>
<evidence type="ECO:0000256" key="10">
    <source>
        <dbReference type="ARBA" id="ARBA00048807"/>
    </source>
</evidence>
<name>A0ABT4X2K0_9BACI</name>